<dbReference type="EMBL" id="KQ417260">
    <property type="protein sequence ID" value="KOF92938.1"/>
    <property type="molecule type" value="Genomic_DNA"/>
</dbReference>
<protein>
    <submittedName>
        <fullName evidence="1">Uncharacterized protein</fullName>
    </submittedName>
</protein>
<reference evidence="1" key="1">
    <citation type="submission" date="2015-07" db="EMBL/GenBank/DDBJ databases">
        <title>MeaNS - Measles Nucleotide Surveillance Program.</title>
        <authorList>
            <person name="Tran T."/>
            <person name="Druce J."/>
        </authorList>
    </citation>
    <scope>NUCLEOTIDE SEQUENCE</scope>
    <source>
        <strain evidence="1">UCB-OBI-ISO-001</strain>
        <tissue evidence="1">Gonad</tissue>
    </source>
</reference>
<gene>
    <name evidence="1" type="ORF">OCBIM_22005524mg</name>
</gene>
<name>A0A0L8HUN8_OCTBM</name>
<sequence>MDVQTTHPPETRIALVSQDLVRINIDVASLSETRLSGDGSMKEVGYTFFLLGKDANEPCVYGVGLAIKTELVKKHNLTSTSISEGLMSIRTPLSNKTHLTLLSACTPILNSND</sequence>
<proteinExistence type="predicted"/>
<evidence type="ECO:0000313" key="1">
    <source>
        <dbReference type="EMBL" id="KOF92938.1"/>
    </source>
</evidence>
<accession>A0A0L8HUN8</accession>
<organism evidence="1">
    <name type="scientific">Octopus bimaculoides</name>
    <name type="common">California two-spotted octopus</name>
    <dbReference type="NCBI Taxonomy" id="37653"/>
    <lineage>
        <taxon>Eukaryota</taxon>
        <taxon>Metazoa</taxon>
        <taxon>Spiralia</taxon>
        <taxon>Lophotrochozoa</taxon>
        <taxon>Mollusca</taxon>
        <taxon>Cephalopoda</taxon>
        <taxon>Coleoidea</taxon>
        <taxon>Octopodiformes</taxon>
        <taxon>Octopoda</taxon>
        <taxon>Incirrata</taxon>
        <taxon>Octopodidae</taxon>
        <taxon>Octopus</taxon>
    </lineage>
</organism>
<dbReference type="AlphaFoldDB" id="A0A0L8HUN8"/>